<proteinExistence type="predicted"/>
<evidence type="ECO:0000313" key="2">
    <source>
        <dbReference type="Proteomes" id="UP000241365"/>
    </source>
</evidence>
<protein>
    <submittedName>
        <fullName evidence="1">Uncharacterized protein</fullName>
    </submittedName>
</protein>
<dbReference type="RefSeq" id="YP_010776086.1">
    <property type="nucleotide sequence ID" value="NC_075034.1"/>
</dbReference>
<name>A0A167R5M4_9VIRU</name>
<sequence>MSYHYIIYLSENLNIIKTNNYIDRIFSECNSILSLRYEKGYIYDKINIWFDYYINIVSIGILPRKIILLSKNELKYEDIIEVLEKQLLMSIKIDHTKAYFIYYDKIIGKSISKSIQFNIPN</sequence>
<reference evidence="1 2" key="1">
    <citation type="journal article" date="2016" name="Genome Announc.">
        <title>Complete Genome Sequence of a New Megavirus Family Member Isolated from an Inland Water Lake for the First Time in India.</title>
        <authorList>
            <person name="Chatterjee A."/>
            <person name="Ali F."/>
            <person name="Bange D."/>
            <person name="Kondabagil K."/>
        </authorList>
    </citation>
    <scope>NUCLEOTIDE SEQUENCE [LARGE SCALE GENOMIC DNA]</scope>
    <source>
        <strain evidence="1">1</strain>
    </source>
</reference>
<dbReference type="EMBL" id="KU877344">
    <property type="protein sequence ID" value="ANB50335.1"/>
    <property type="molecule type" value="Genomic_DNA"/>
</dbReference>
<dbReference type="Proteomes" id="UP000241365">
    <property type="component" value="Segment"/>
</dbReference>
<accession>A0A167R5M4</accession>
<evidence type="ECO:0000313" key="1">
    <source>
        <dbReference type="EMBL" id="ANB50335.1"/>
    </source>
</evidence>
<organism evidence="1 2">
    <name type="scientific">Powai lake megavirus</name>
    <dbReference type="NCBI Taxonomy" id="1842663"/>
    <lineage>
        <taxon>Viruses</taxon>
        <taxon>Varidnaviria</taxon>
        <taxon>Bamfordvirae</taxon>
        <taxon>Nucleocytoviricota</taxon>
        <taxon>Megaviricetes</taxon>
        <taxon>Imitervirales</taxon>
        <taxon>Mimiviridae</taxon>
        <taxon>Megamimivirinae</taxon>
        <taxon>Megavirus</taxon>
        <taxon>Megavirus powaiense</taxon>
    </lineage>
</organism>
<keyword evidence="2" id="KW-1185">Reference proteome</keyword>
<dbReference type="KEGG" id="vg:80512697"/>
<dbReference type="GeneID" id="80512697"/>